<evidence type="ECO:0000313" key="1">
    <source>
        <dbReference type="EMBL" id="KAF9677422.1"/>
    </source>
</evidence>
<gene>
    <name evidence="1" type="ORF">SADUNF_Sadunf08G0106000</name>
</gene>
<comment type="caution">
    <text evidence="1">The sequence shown here is derived from an EMBL/GenBank/DDBJ whole genome shotgun (WGS) entry which is preliminary data.</text>
</comment>
<accession>A0A835MSN9</accession>
<sequence>MARFLEKTRGHVLGPESKALRGFYCNHISRLWIPAIPYSVIPHTRTLMLQLASRSREGEARFNCINYTFGMSCS</sequence>
<reference evidence="1 2" key="1">
    <citation type="submission" date="2020-10" db="EMBL/GenBank/DDBJ databases">
        <title>Plant Genome Project.</title>
        <authorList>
            <person name="Zhang R.-G."/>
        </authorList>
    </citation>
    <scope>NUCLEOTIDE SEQUENCE [LARGE SCALE GENOMIC DNA]</scope>
    <source>
        <strain evidence="1">FAFU-HL-1</strain>
        <tissue evidence="1">Leaf</tissue>
    </source>
</reference>
<dbReference type="Proteomes" id="UP000657918">
    <property type="component" value="Chromosome 8"/>
</dbReference>
<proteinExistence type="predicted"/>
<evidence type="ECO:0000313" key="2">
    <source>
        <dbReference type="Proteomes" id="UP000657918"/>
    </source>
</evidence>
<dbReference type="EMBL" id="JADGMS010000008">
    <property type="protein sequence ID" value="KAF9677422.1"/>
    <property type="molecule type" value="Genomic_DNA"/>
</dbReference>
<name>A0A835MSN9_9ROSI</name>
<organism evidence="1 2">
    <name type="scientific">Salix dunnii</name>
    <dbReference type="NCBI Taxonomy" id="1413687"/>
    <lineage>
        <taxon>Eukaryota</taxon>
        <taxon>Viridiplantae</taxon>
        <taxon>Streptophyta</taxon>
        <taxon>Embryophyta</taxon>
        <taxon>Tracheophyta</taxon>
        <taxon>Spermatophyta</taxon>
        <taxon>Magnoliopsida</taxon>
        <taxon>eudicotyledons</taxon>
        <taxon>Gunneridae</taxon>
        <taxon>Pentapetalae</taxon>
        <taxon>rosids</taxon>
        <taxon>fabids</taxon>
        <taxon>Malpighiales</taxon>
        <taxon>Salicaceae</taxon>
        <taxon>Saliceae</taxon>
        <taxon>Salix</taxon>
    </lineage>
</organism>
<keyword evidence="2" id="KW-1185">Reference proteome</keyword>
<dbReference type="AlphaFoldDB" id="A0A835MSN9"/>
<protein>
    <submittedName>
        <fullName evidence="1">Uncharacterized protein</fullName>
    </submittedName>
</protein>